<dbReference type="AlphaFoldDB" id="A0A382XS00"/>
<dbReference type="Pfam" id="PF00903">
    <property type="entry name" value="Glyoxalase"/>
    <property type="match status" value="1"/>
</dbReference>
<dbReference type="InterPro" id="IPR029068">
    <property type="entry name" value="Glyas_Bleomycin-R_OHBP_Dase"/>
</dbReference>
<organism evidence="2">
    <name type="scientific">marine metagenome</name>
    <dbReference type="NCBI Taxonomy" id="408172"/>
    <lineage>
        <taxon>unclassified sequences</taxon>
        <taxon>metagenomes</taxon>
        <taxon>ecological metagenomes</taxon>
    </lineage>
</organism>
<accession>A0A382XS00</accession>
<protein>
    <recommendedName>
        <fullName evidence="1">VOC domain-containing protein</fullName>
    </recommendedName>
</protein>
<feature type="domain" description="VOC" evidence="1">
    <location>
        <begin position="3"/>
        <end position="121"/>
    </location>
</feature>
<dbReference type="PROSITE" id="PS51819">
    <property type="entry name" value="VOC"/>
    <property type="match status" value="1"/>
</dbReference>
<dbReference type="SUPFAM" id="SSF54593">
    <property type="entry name" value="Glyoxalase/Bleomycin resistance protein/Dihydroxybiphenyl dioxygenase"/>
    <property type="match status" value="1"/>
</dbReference>
<sequence>MTVIEAIPQIRTTNIEESIDFYVDKLGFDLDFRKGDFYAGIKAGNSRIHLKLADEKDPSITFVKQGNHVHLYFFARDTPAIARQLKTKGVSLLSEPHDTDYSKNEFKLEDNQGHILYFSETLGD</sequence>
<evidence type="ECO:0000259" key="1">
    <source>
        <dbReference type="PROSITE" id="PS51819"/>
    </source>
</evidence>
<dbReference type="Gene3D" id="3.10.180.10">
    <property type="entry name" value="2,3-Dihydroxybiphenyl 1,2-Dioxygenase, domain 1"/>
    <property type="match status" value="1"/>
</dbReference>
<name>A0A382XS00_9ZZZZ</name>
<evidence type="ECO:0000313" key="2">
    <source>
        <dbReference type="EMBL" id="SVD73773.1"/>
    </source>
</evidence>
<dbReference type="InterPro" id="IPR037523">
    <property type="entry name" value="VOC_core"/>
</dbReference>
<gene>
    <name evidence="2" type="ORF">METZ01_LOCUS426627</name>
</gene>
<reference evidence="2" key="1">
    <citation type="submission" date="2018-05" db="EMBL/GenBank/DDBJ databases">
        <authorList>
            <person name="Lanie J.A."/>
            <person name="Ng W.-L."/>
            <person name="Kazmierczak K.M."/>
            <person name="Andrzejewski T.M."/>
            <person name="Davidsen T.M."/>
            <person name="Wayne K.J."/>
            <person name="Tettelin H."/>
            <person name="Glass J.I."/>
            <person name="Rusch D."/>
            <person name="Podicherti R."/>
            <person name="Tsui H.-C.T."/>
            <person name="Winkler M.E."/>
        </authorList>
    </citation>
    <scope>NUCLEOTIDE SEQUENCE</scope>
</reference>
<dbReference type="InterPro" id="IPR004360">
    <property type="entry name" value="Glyas_Fos-R_dOase_dom"/>
</dbReference>
<dbReference type="EMBL" id="UINC01169964">
    <property type="protein sequence ID" value="SVD73773.1"/>
    <property type="molecule type" value="Genomic_DNA"/>
</dbReference>
<proteinExistence type="predicted"/>